<dbReference type="Pfam" id="PF05833">
    <property type="entry name" value="NFACT_N"/>
    <property type="match status" value="1"/>
</dbReference>
<dbReference type="GO" id="GO:0005634">
    <property type="term" value="C:nucleus"/>
    <property type="evidence" value="ECO:0007669"/>
    <property type="project" value="UniProtKB-SubCell"/>
</dbReference>
<evidence type="ECO:0000256" key="5">
    <source>
        <dbReference type="ARBA" id="ARBA00023054"/>
    </source>
</evidence>
<keyword evidence="4" id="KW-0963">Cytoplasm</keyword>
<dbReference type="GO" id="GO:1990116">
    <property type="term" value="P:ribosome-associated ubiquitin-dependent protein catabolic process"/>
    <property type="evidence" value="ECO:0007669"/>
    <property type="project" value="TreeGrafter"/>
</dbReference>
<evidence type="ECO:0000256" key="4">
    <source>
        <dbReference type="ARBA" id="ARBA00022490"/>
    </source>
</evidence>
<evidence type="ECO:0000256" key="6">
    <source>
        <dbReference type="ARBA" id="ARBA00023242"/>
    </source>
</evidence>
<evidence type="ECO:0000256" key="1">
    <source>
        <dbReference type="ARBA" id="ARBA00004123"/>
    </source>
</evidence>
<protein>
    <submittedName>
        <fullName evidence="7">Uncharacterized protein</fullName>
    </submittedName>
</protein>
<dbReference type="AlphaFoldDB" id="A0AAN8XKY2"/>
<dbReference type="FunFam" id="2.30.310.10:FF:000001">
    <property type="entry name" value="Nuclear export mediator factor Nemf"/>
    <property type="match status" value="1"/>
</dbReference>
<dbReference type="GO" id="GO:0043023">
    <property type="term" value="F:ribosomal large subunit binding"/>
    <property type="evidence" value="ECO:0007669"/>
    <property type="project" value="TreeGrafter"/>
</dbReference>
<organism evidence="7 8">
    <name type="scientific">Halocaridina rubra</name>
    <name type="common">Hawaiian red shrimp</name>
    <dbReference type="NCBI Taxonomy" id="373956"/>
    <lineage>
        <taxon>Eukaryota</taxon>
        <taxon>Metazoa</taxon>
        <taxon>Ecdysozoa</taxon>
        <taxon>Arthropoda</taxon>
        <taxon>Crustacea</taxon>
        <taxon>Multicrustacea</taxon>
        <taxon>Malacostraca</taxon>
        <taxon>Eumalacostraca</taxon>
        <taxon>Eucarida</taxon>
        <taxon>Decapoda</taxon>
        <taxon>Pleocyemata</taxon>
        <taxon>Caridea</taxon>
        <taxon>Atyoidea</taxon>
        <taxon>Atyidae</taxon>
        <taxon>Halocaridina</taxon>
    </lineage>
</organism>
<comment type="similarity">
    <text evidence="3">Belongs to the NEMF family.</text>
</comment>
<gene>
    <name evidence="7" type="ORF">SK128_004141</name>
</gene>
<proteinExistence type="inferred from homology"/>
<keyword evidence="8" id="KW-1185">Reference proteome</keyword>
<evidence type="ECO:0000256" key="3">
    <source>
        <dbReference type="ARBA" id="ARBA00008318"/>
    </source>
</evidence>
<dbReference type="GO" id="GO:0072344">
    <property type="term" value="P:rescue of stalled ribosome"/>
    <property type="evidence" value="ECO:0007669"/>
    <property type="project" value="TreeGrafter"/>
</dbReference>
<dbReference type="GO" id="GO:1990112">
    <property type="term" value="C:RQC complex"/>
    <property type="evidence" value="ECO:0007669"/>
    <property type="project" value="TreeGrafter"/>
</dbReference>
<comment type="caution">
    <text evidence="7">The sequence shown here is derived from an EMBL/GenBank/DDBJ whole genome shotgun (WGS) entry which is preliminary data.</text>
</comment>
<keyword evidence="6" id="KW-0539">Nucleus</keyword>
<evidence type="ECO:0000313" key="7">
    <source>
        <dbReference type="EMBL" id="KAK7086161.1"/>
    </source>
</evidence>
<dbReference type="Gene3D" id="2.30.310.10">
    <property type="entry name" value="ibrinogen binding protein from staphylococcus aureus domain"/>
    <property type="match status" value="1"/>
</dbReference>
<reference evidence="7 8" key="1">
    <citation type="submission" date="2023-11" db="EMBL/GenBank/DDBJ databases">
        <title>Halocaridina rubra genome assembly.</title>
        <authorList>
            <person name="Smith C."/>
        </authorList>
    </citation>
    <scope>NUCLEOTIDE SEQUENCE [LARGE SCALE GENOMIC DNA]</scope>
    <source>
        <strain evidence="7">EP-1</strain>
        <tissue evidence="7">Whole</tissue>
    </source>
</reference>
<evidence type="ECO:0000313" key="8">
    <source>
        <dbReference type="Proteomes" id="UP001381693"/>
    </source>
</evidence>
<accession>A0AAN8XKY2</accession>
<keyword evidence="5" id="KW-0175">Coiled coil</keyword>
<comment type="subcellular location">
    <subcellularLocation>
        <location evidence="2">Cytoplasm</location>
    </subcellularLocation>
    <subcellularLocation>
        <location evidence="1">Nucleus</location>
    </subcellularLocation>
</comment>
<evidence type="ECO:0000256" key="2">
    <source>
        <dbReference type="ARBA" id="ARBA00004496"/>
    </source>
</evidence>
<sequence>MKTTFTTVDVLAILSELKKSILGLRVVQVYDVDSKTYLIKLQKHDQKNVLLLESGSRIHTTEYEWPKSPAPSGFTMKLRKHLRNKRIENIQQLGVDRIVQLTFGSGEVEHHVILELYDRGNIILTDNNYTILNVLRPRKEGEDVRFAVHETYPVDRPRKAKSVPTVEELKQVLSASKENTPLKKILNPLLGMHNYLCALISLLN</sequence>
<dbReference type="InterPro" id="IPR051608">
    <property type="entry name" value="RQC_Subunit_NEMF"/>
</dbReference>
<dbReference type="PANTHER" id="PTHR15239:SF6">
    <property type="entry name" value="RIBOSOME QUALITY CONTROL COMPLEX SUBUNIT NEMF"/>
    <property type="match status" value="1"/>
</dbReference>
<dbReference type="GO" id="GO:0000049">
    <property type="term" value="F:tRNA binding"/>
    <property type="evidence" value="ECO:0007669"/>
    <property type="project" value="TreeGrafter"/>
</dbReference>
<dbReference type="GO" id="GO:0005737">
    <property type="term" value="C:cytoplasm"/>
    <property type="evidence" value="ECO:0007669"/>
    <property type="project" value="UniProtKB-SubCell"/>
</dbReference>
<dbReference type="EMBL" id="JAXCGZ010000330">
    <property type="protein sequence ID" value="KAK7086161.1"/>
    <property type="molecule type" value="Genomic_DNA"/>
</dbReference>
<dbReference type="PANTHER" id="PTHR15239">
    <property type="entry name" value="NUCLEAR EXPORT MEDIATOR FACTOR NEMF"/>
    <property type="match status" value="1"/>
</dbReference>
<dbReference type="Proteomes" id="UP001381693">
    <property type="component" value="Unassembled WGS sequence"/>
</dbReference>
<name>A0AAN8XKY2_HALRR</name>